<feature type="transmembrane region" description="Helical" evidence="7">
    <location>
        <begin position="278"/>
        <end position="303"/>
    </location>
</feature>
<feature type="transmembrane region" description="Helical" evidence="7">
    <location>
        <begin position="64"/>
        <end position="84"/>
    </location>
</feature>
<dbReference type="InterPro" id="IPR036259">
    <property type="entry name" value="MFS_trans_sf"/>
</dbReference>
<organism evidence="9 10">
    <name type="scientific">Paenibacillus artemisiicola</name>
    <dbReference type="NCBI Taxonomy" id="1172618"/>
    <lineage>
        <taxon>Bacteria</taxon>
        <taxon>Bacillati</taxon>
        <taxon>Bacillota</taxon>
        <taxon>Bacilli</taxon>
        <taxon>Bacillales</taxon>
        <taxon>Paenibacillaceae</taxon>
        <taxon>Paenibacillus</taxon>
    </lineage>
</organism>
<evidence type="ECO:0000256" key="2">
    <source>
        <dbReference type="ARBA" id="ARBA00022448"/>
    </source>
</evidence>
<keyword evidence="3" id="KW-1003">Cell membrane</keyword>
<reference evidence="9 10" key="1">
    <citation type="submission" date="2021-03" db="EMBL/GenBank/DDBJ databases">
        <title>Paenibacillus artemisicola MWE-103 whole genome sequence.</title>
        <authorList>
            <person name="Ham Y.J."/>
        </authorList>
    </citation>
    <scope>NUCLEOTIDE SEQUENCE [LARGE SCALE GENOMIC DNA]</scope>
    <source>
        <strain evidence="9 10">MWE-103</strain>
    </source>
</reference>
<dbReference type="PANTHER" id="PTHR42718">
    <property type="entry name" value="MAJOR FACILITATOR SUPERFAMILY MULTIDRUG TRANSPORTER MFSC"/>
    <property type="match status" value="1"/>
</dbReference>
<dbReference type="CDD" id="cd17321">
    <property type="entry name" value="MFS_MMR_MDR_like"/>
    <property type="match status" value="1"/>
</dbReference>
<keyword evidence="4 7" id="KW-0812">Transmembrane</keyword>
<evidence type="ECO:0000256" key="6">
    <source>
        <dbReference type="ARBA" id="ARBA00023136"/>
    </source>
</evidence>
<sequence>MSQLSHLWDYSPPERITSRSGYHWLVVSTVCIGAFMAALDASIINLALPSLMRQFGIGMAKAEWISLVYLLTLSSLVIPFGRLADMFGRRWMYATGFFVFLVSSVACGVAPGFAGLLVARIFQAIGAAMLQANSVSIITAATPAAHRGKAIGIQASAQGIGLSLGPVIGGALLSLGDWRWLFYVNVPIGIAGTILAVLLLPRDTGRRKESFDYWGLVFLLPALIMMVYVLNSGLAQGWTSPFILLCVFTAMLALASFVREEQRSYTPLMDLSLFRNKIFRYGNLTSFLSFTVMYGVLLLSPFLMETGFRLDAVTAGLYLSLVPIGMTICTPISGYLADRFGVRVPAIGGTALLLLGSGLLALIHGGGETALLLLGLWLTGCGMGMFTPPNNSQVMGNVPADRLGVAGATLNMSRTMGMGMGITLSGMLYQSALRILPASQEPVNFYAFQASYGLIGLLSAVTLAIWLIRRNAREKYSSEAYIEYYI</sequence>
<comment type="subcellular location">
    <subcellularLocation>
        <location evidence="1">Cell membrane</location>
        <topology evidence="1">Multi-pass membrane protein</topology>
    </subcellularLocation>
</comment>
<dbReference type="Pfam" id="PF07690">
    <property type="entry name" value="MFS_1"/>
    <property type="match status" value="2"/>
</dbReference>
<evidence type="ECO:0000256" key="1">
    <source>
        <dbReference type="ARBA" id="ARBA00004651"/>
    </source>
</evidence>
<feature type="transmembrane region" description="Helical" evidence="7">
    <location>
        <begin position="213"/>
        <end position="231"/>
    </location>
</feature>
<protein>
    <submittedName>
        <fullName evidence="9">DHA2 family efflux MFS transporter permease subunit</fullName>
    </submittedName>
</protein>
<dbReference type="Proteomes" id="UP000670947">
    <property type="component" value="Unassembled WGS sequence"/>
</dbReference>
<keyword evidence="10" id="KW-1185">Reference proteome</keyword>
<evidence type="ECO:0000259" key="8">
    <source>
        <dbReference type="PROSITE" id="PS50850"/>
    </source>
</evidence>
<feature type="transmembrane region" description="Helical" evidence="7">
    <location>
        <begin position="315"/>
        <end position="337"/>
    </location>
</feature>
<dbReference type="Gene3D" id="1.20.1250.20">
    <property type="entry name" value="MFS general substrate transporter like domains"/>
    <property type="match status" value="1"/>
</dbReference>
<feature type="domain" description="Major facilitator superfamily (MFS) profile" evidence="8">
    <location>
        <begin position="26"/>
        <end position="474"/>
    </location>
</feature>
<dbReference type="PANTHER" id="PTHR42718:SF46">
    <property type="entry name" value="BLR6921 PROTEIN"/>
    <property type="match status" value="1"/>
</dbReference>
<dbReference type="RefSeq" id="WP_208851052.1">
    <property type="nucleotide sequence ID" value="NZ_JAGGDJ010000060.1"/>
</dbReference>
<name>A0ABS3WJM8_9BACL</name>
<feature type="transmembrane region" description="Helical" evidence="7">
    <location>
        <begin position="180"/>
        <end position="201"/>
    </location>
</feature>
<comment type="caution">
    <text evidence="9">The sequence shown here is derived from an EMBL/GenBank/DDBJ whole genome shotgun (WGS) entry which is preliminary data.</text>
</comment>
<feature type="transmembrane region" description="Helical" evidence="7">
    <location>
        <begin position="91"/>
        <end position="114"/>
    </location>
</feature>
<dbReference type="InterPro" id="IPR004638">
    <property type="entry name" value="EmrB-like"/>
</dbReference>
<keyword evidence="2" id="KW-0813">Transport</keyword>
<evidence type="ECO:0000256" key="3">
    <source>
        <dbReference type="ARBA" id="ARBA00022475"/>
    </source>
</evidence>
<dbReference type="SUPFAM" id="SSF103473">
    <property type="entry name" value="MFS general substrate transporter"/>
    <property type="match status" value="1"/>
</dbReference>
<dbReference type="EMBL" id="JAGGDJ010000060">
    <property type="protein sequence ID" value="MBO7748500.1"/>
    <property type="molecule type" value="Genomic_DNA"/>
</dbReference>
<feature type="transmembrane region" description="Helical" evidence="7">
    <location>
        <begin position="344"/>
        <end position="363"/>
    </location>
</feature>
<dbReference type="PROSITE" id="PS50850">
    <property type="entry name" value="MFS"/>
    <property type="match status" value="1"/>
</dbReference>
<gene>
    <name evidence="9" type="ORF">I8J29_30430</name>
</gene>
<feature type="transmembrane region" description="Helical" evidence="7">
    <location>
        <begin position="449"/>
        <end position="468"/>
    </location>
</feature>
<dbReference type="InterPro" id="IPR020846">
    <property type="entry name" value="MFS_dom"/>
</dbReference>
<dbReference type="PRINTS" id="PR01036">
    <property type="entry name" value="TCRTETB"/>
</dbReference>
<keyword evidence="6 7" id="KW-0472">Membrane</keyword>
<accession>A0ABS3WJM8</accession>
<dbReference type="InterPro" id="IPR011701">
    <property type="entry name" value="MFS"/>
</dbReference>
<feature type="transmembrane region" description="Helical" evidence="7">
    <location>
        <begin position="21"/>
        <end position="44"/>
    </location>
</feature>
<proteinExistence type="predicted"/>
<keyword evidence="5 7" id="KW-1133">Transmembrane helix</keyword>
<feature type="transmembrane region" description="Helical" evidence="7">
    <location>
        <begin position="237"/>
        <end position="258"/>
    </location>
</feature>
<evidence type="ECO:0000256" key="5">
    <source>
        <dbReference type="ARBA" id="ARBA00022989"/>
    </source>
</evidence>
<evidence type="ECO:0000313" key="10">
    <source>
        <dbReference type="Proteomes" id="UP000670947"/>
    </source>
</evidence>
<evidence type="ECO:0000256" key="7">
    <source>
        <dbReference type="SAM" id="Phobius"/>
    </source>
</evidence>
<evidence type="ECO:0000256" key="4">
    <source>
        <dbReference type="ARBA" id="ARBA00022692"/>
    </source>
</evidence>
<evidence type="ECO:0000313" key="9">
    <source>
        <dbReference type="EMBL" id="MBO7748500.1"/>
    </source>
</evidence>
<dbReference type="Gene3D" id="1.20.1720.10">
    <property type="entry name" value="Multidrug resistance protein D"/>
    <property type="match status" value="1"/>
</dbReference>
<dbReference type="NCBIfam" id="TIGR00711">
    <property type="entry name" value="efflux_EmrB"/>
    <property type="match status" value="1"/>
</dbReference>